<dbReference type="WormBase" id="SRAE_X000212800">
    <property type="protein sequence ID" value="SRP11942"/>
    <property type="gene ID" value="WBGene00267706"/>
</dbReference>
<dbReference type="Proteomes" id="UP000035682">
    <property type="component" value="Unplaced"/>
</dbReference>
<proteinExistence type="predicted"/>
<accession>A0A090KS98</accession>
<feature type="region of interest" description="Disordered" evidence="1">
    <location>
        <begin position="167"/>
        <end position="224"/>
    </location>
</feature>
<dbReference type="EMBL" id="LN609398">
    <property type="protein sequence ID" value="CEF60390.1"/>
    <property type="molecule type" value="Genomic_DNA"/>
</dbReference>
<gene>
    <name evidence="2 4 5" type="ORF">SRAE_X000212800</name>
</gene>
<dbReference type="AlphaFoldDB" id="A0A090KS98"/>
<dbReference type="RefSeq" id="XP_024499599.1">
    <property type="nucleotide sequence ID" value="XM_024644274.1"/>
</dbReference>
<reference evidence="2" key="1">
    <citation type="submission" date="2014-09" db="EMBL/GenBank/DDBJ databases">
        <authorList>
            <person name="Aslett A.Martin."/>
        </authorList>
    </citation>
    <scope>NUCLEOTIDE SEQUENCE</scope>
    <source>
        <strain evidence="2">ED321 Heterogonic</strain>
    </source>
</reference>
<evidence type="ECO:0000313" key="2">
    <source>
        <dbReference type="EMBL" id="CEF60390.1"/>
    </source>
</evidence>
<sequence length="224" mass="26412">MSTKSSRSNVGRRKNKQEVPNKFLDKLSSDEFILNPTSTTFENIINTDYEELKEKMIEIEHYYNINTLKILEDTYKLLEERREVLKKIAKESNPDIKLPRTSSKIKKLLEVINERKEKLLRYGISIDSCSSNNNVARRPKRDKITDNNQKIENIKLPLTKEDRVLVDSKKKKDKTNCPKLPTEKNDGLQKMDVEEKKLANEEIEEKQEIPKRPRRGRKPKENKM</sequence>
<dbReference type="CTD" id="36385200"/>
<evidence type="ECO:0000313" key="4">
    <source>
        <dbReference type="WBParaSite" id="SRAE_X000212800.1"/>
    </source>
</evidence>
<organism evidence="2">
    <name type="scientific">Strongyloides ratti</name>
    <name type="common">Parasitic roundworm</name>
    <dbReference type="NCBI Taxonomy" id="34506"/>
    <lineage>
        <taxon>Eukaryota</taxon>
        <taxon>Metazoa</taxon>
        <taxon>Ecdysozoa</taxon>
        <taxon>Nematoda</taxon>
        <taxon>Chromadorea</taxon>
        <taxon>Rhabditida</taxon>
        <taxon>Tylenchina</taxon>
        <taxon>Panagrolaimomorpha</taxon>
        <taxon>Strongyloidoidea</taxon>
        <taxon>Strongyloididae</taxon>
        <taxon>Strongyloides</taxon>
    </lineage>
</organism>
<dbReference type="GeneID" id="36385200"/>
<dbReference type="WBParaSite" id="SRAE_X000212800.1">
    <property type="protein sequence ID" value="SRAE_X000212800.1"/>
    <property type="gene ID" value="WBGene00267706"/>
</dbReference>
<evidence type="ECO:0000313" key="5">
    <source>
        <dbReference type="WormBase" id="SRAE_X000212800"/>
    </source>
</evidence>
<evidence type="ECO:0000256" key="1">
    <source>
        <dbReference type="SAM" id="MobiDB-lite"/>
    </source>
</evidence>
<keyword evidence="3" id="KW-1185">Reference proteome</keyword>
<reference evidence="3" key="2">
    <citation type="submission" date="2014-09" db="EMBL/GenBank/DDBJ databases">
        <authorList>
            <person name="Martin A.A."/>
        </authorList>
    </citation>
    <scope>NUCLEOTIDE SEQUENCE</scope>
    <source>
        <strain evidence="3">ED321</strain>
    </source>
</reference>
<evidence type="ECO:0000313" key="3">
    <source>
        <dbReference type="Proteomes" id="UP000035682"/>
    </source>
</evidence>
<feature type="compositionally biased region" description="Basic and acidic residues" evidence="1">
    <location>
        <begin position="167"/>
        <end position="211"/>
    </location>
</feature>
<name>A0A090KS98_STRRB</name>
<reference evidence="4" key="3">
    <citation type="submission" date="2020-12" db="UniProtKB">
        <authorList>
            <consortium name="WormBaseParasite"/>
        </authorList>
    </citation>
    <scope>IDENTIFICATION</scope>
</reference>
<protein>
    <submittedName>
        <fullName evidence="2 4">Uncharacterized protein</fullName>
    </submittedName>
</protein>